<dbReference type="GO" id="GO:0005829">
    <property type="term" value="C:cytosol"/>
    <property type="evidence" value="ECO:0007669"/>
    <property type="project" value="TreeGrafter"/>
</dbReference>
<comment type="caution">
    <text evidence="1">The sequence shown here is derived from an EMBL/GenBank/DDBJ whole genome shotgun (WGS) entry which is preliminary data.</text>
</comment>
<dbReference type="AlphaFoldDB" id="A0A8J5V2V9"/>
<dbReference type="GO" id="GO:0016020">
    <property type="term" value="C:membrane"/>
    <property type="evidence" value="ECO:0007669"/>
    <property type="project" value="TreeGrafter"/>
</dbReference>
<dbReference type="GeneID" id="73468690"/>
<dbReference type="GO" id="GO:0006892">
    <property type="term" value="P:post-Golgi vesicle-mediated transport"/>
    <property type="evidence" value="ECO:0007669"/>
    <property type="project" value="TreeGrafter"/>
</dbReference>
<sequence length="148" mass="16642">MPNHTLSETNIQDLIAENKKIILRCPFKECNTRIIAYSSKLITITASHAPQTIKTTSPESSPTIEQTTDFYQIKDVWDFDNIGVSRPTDVLDEPVVGHDEVHVKLERLLICSECETGPLGFAGIPIGSETDHRNLQYFLSCNSVLYDF</sequence>
<dbReference type="InterPro" id="IPR007515">
    <property type="entry name" value="Mss4"/>
</dbReference>
<accession>A0A8J5V2V9</accession>
<reference evidence="1 2" key="1">
    <citation type="journal article" date="2021" name="DNA Res.">
        <title>Genome analysis of Candida subhashii reveals its hybrid nature and dual mitochondrial genome conformations.</title>
        <authorList>
            <person name="Mixao V."/>
            <person name="Hegedusova E."/>
            <person name="Saus E."/>
            <person name="Pryszcz L.P."/>
            <person name="Cillingova A."/>
            <person name="Nosek J."/>
            <person name="Gabaldon T."/>
        </authorList>
    </citation>
    <scope>NUCLEOTIDE SEQUENCE [LARGE SCALE GENOMIC DNA]</scope>
    <source>
        <strain evidence="1 2">CBS 10753</strain>
    </source>
</reference>
<dbReference type="GO" id="GO:0007264">
    <property type="term" value="P:small GTPase-mediated signal transduction"/>
    <property type="evidence" value="ECO:0007669"/>
    <property type="project" value="InterPro"/>
</dbReference>
<protein>
    <recommendedName>
        <fullName evidence="3">Mss4-like protein</fullName>
    </recommendedName>
</protein>
<dbReference type="GO" id="GO:0008270">
    <property type="term" value="F:zinc ion binding"/>
    <property type="evidence" value="ECO:0007669"/>
    <property type="project" value="TreeGrafter"/>
</dbReference>
<keyword evidence="2" id="KW-1185">Reference proteome</keyword>
<evidence type="ECO:0000313" key="1">
    <source>
        <dbReference type="EMBL" id="KAG7664594.1"/>
    </source>
</evidence>
<dbReference type="Proteomes" id="UP000694255">
    <property type="component" value="Unassembled WGS sequence"/>
</dbReference>
<dbReference type="OrthoDB" id="30840at2759"/>
<organism evidence="1 2">
    <name type="scientific">[Candida] subhashii</name>
    <dbReference type="NCBI Taxonomy" id="561895"/>
    <lineage>
        <taxon>Eukaryota</taxon>
        <taxon>Fungi</taxon>
        <taxon>Dikarya</taxon>
        <taxon>Ascomycota</taxon>
        <taxon>Saccharomycotina</taxon>
        <taxon>Pichiomycetes</taxon>
        <taxon>Debaryomycetaceae</taxon>
        <taxon>Spathaspora</taxon>
    </lineage>
</organism>
<evidence type="ECO:0008006" key="3">
    <source>
        <dbReference type="Google" id="ProtNLM"/>
    </source>
</evidence>
<proteinExistence type="predicted"/>
<dbReference type="EMBL" id="JAGSYN010000070">
    <property type="protein sequence ID" value="KAG7664594.1"/>
    <property type="molecule type" value="Genomic_DNA"/>
</dbReference>
<dbReference type="PANTHER" id="PTHR13276:SF0">
    <property type="entry name" value="GUANINE NUCLEOTIDE EXCHANGE FACTOR MSS4"/>
    <property type="match status" value="1"/>
</dbReference>
<dbReference type="GO" id="GO:0005085">
    <property type="term" value="F:guanyl-nucleotide exchange factor activity"/>
    <property type="evidence" value="ECO:0007669"/>
    <property type="project" value="InterPro"/>
</dbReference>
<gene>
    <name evidence="1" type="ORF">J8A68_001889</name>
</gene>
<dbReference type="RefSeq" id="XP_049264826.1">
    <property type="nucleotide sequence ID" value="XM_049405580.1"/>
</dbReference>
<dbReference type="PROSITE" id="PS51796">
    <property type="entry name" value="MSS4"/>
    <property type="match status" value="1"/>
</dbReference>
<name>A0A8J5V2V9_9ASCO</name>
<dbReference type="PANTHER" id="PTHR13276">
    <property type="entry name" value="GUANINE NUCLEOTIDE EXCHANGE FACTOR MSS4"/>
    <property type="match status" value="1"/>
</dbReference>
<dbReference type="Pfam" id="PF04421">
    <property type="entry name" value="Mss4"/>
    <property type="match status" value="1"/>
</dbReference>
<evidence type="ECO:0000313" key="2">
    <source>
        <dbReference type="Proteomes" id="UP000694255"/>
    </source>
</evidence>